<dbReference type="InterPro" id="IPR011006">
    <property type="entry name" value="CheY-like_superfamily"/>
</dbReference>
<dbReference type="EMBL" id="AE016822">
    <property type="protein sequence ID" value="AAT89920.1"/>
    <property type="molecule type" value="Genomic_DNA"/>
</dbReference>
<dbReference type="STRING" id="281090.Lxx22490"/>
<organism evidence="8 9">
    <name type="scientific">Leifsonia xyli subsp. xyli (strain CTCB07)</name>
    <dbReference type="NCBI Taxonomy" id="281090"/>
    <lineage>
        <taxon>Bacteria</taxon>
        <taxon>Bacillati</taxon>
        <taxon>Actinomycetota</taxon>
        <taxon>Actinomycetes</taxon>
        <taxon>Micrococcales</taxon>
        <taxon>Microbacteriaceae</taxon>
        <taxon>Leifsonia</taxon>
    </lineage>
</organism>
<dbReference type="Gene3D" id="3.40.50.2300">
    <property type="match status" value="1"/>
</dbReference>
<evidence type="ECO:0000256" key="5">
    <source>
        <dbReference type="PROSITE-ProRule" id="PRU00169"/>
    </source>
</evidence>
<dbReference type="InterPro" id="IPR001789">
    <property type="entry name" value="Sig_transdc_resp-reg_receiver"/>
</dbReference>
<dbReference type="PROSITE" id="PS00622">
    <property type="entry name" value="HTH_LUXR_1"/>
    <property type="match status" value="1"/>
</dbReference>
<feature type="domain" description="HTH luxR-type" evidence="6">
    <location>
        <begin position="152"/>
        <end position="217"/>
    </location>
</feature>
<proteinExistence type="predicted"/>
<dbReference type="CDD" id="cd06170">
    <property type="entry name" value="LuxR_C_like"/>
    <property type="match status" value="1"/>
</dbReference>
<evidence type="ECO:0000259" key="6">
    <source>
        <dbReference type="PROSITE" id="PS50043"/>
    </source>
</evidence>
<dbReference type="SMART" id="SM00448">
    <property type="entry name" value="REC"/>
    <property type="match status" value="1"/>
</dbReference>
<reference evidence="8 9" key="1">
    <citation type="journal article" date="2004" name="Mol. Plant Microbe Interact.">
        <title>The genome sequence of the Gram-positive sugarcane pathogen Leifsonia xyli subsp. xyli.</title>
        <authorList>
            <person name="Monteiro-Vitorello C.B."/>
            <person name="Camargo L.E.A."/>
            <person name="Van Sluys M.A."/>
            <person name="Kitajima J.P."/>
            <person name="Truffi D."/>
            <person name="do Amaral A.M."/>
            <person name="Harakava R."/>
            <person name="de Oliveira J.C.F."/>
            <person name="Wood D."/>
            <person name="de Oliveira M.C."/>
            <person name="Miyaki C.Y."/>
            <person name="Takita M.A."/>
            <person name="da Silva A.C.R."/>
            <person name="Furlan L.R."/>
            <person name="Carraro D.M."/>
            <person name="Camarotte G."/>
            <person name="Almeida N.F. Jr."/>
            <person name="Carrer H."/>
            <person name="Coutinho L.L."/>
            <person name="El-Dorry H.A."/>
            <person name="Ferro M.I.T."/>
            <person name="Gagliardi P.R."/>
            <person name="Giglioti E."/>
            <person name="Goldman M.H.S."/>
            <person name="Goldman G.H."/>
            <person name="Kimura E.T."/>
            <person name="Ferro E.S."/>
            <person name="Kuramae E.E."/>
            <person name="Lemos E.G.M."/>
            <person name="Lemos M.V.F."/>
            <person name="Mauro S.M.Z."/>
            <person name="Machado M.A."/>
            <person name="Marino C.L."/>
            <person name="Menck C.F."/>
            <person name="Nunes L.R."/>
            <person name="Oliveira R.C."/>
            <person name="Pereira G.G."/>
            <person name="Siqueira W."/>
            <person name="de Souza A.A."/>
            <person name="Tsai S.M."/>
            <person name="Zanca A.S."/>
            <person name="Simpson A.J.G."/>
            <person name="Brumbley S.M."/>
            <person name="Setubal J.C."/>
        </authorList>
    </citation>
    <scope>NUCLEOTIDE SEQUENCE [LARGE SCALE GENOMIC DNA]</scope>
    <source>
        <strain evidence="8 9">CTCB07</strain>
    </source>
</reference>
<dbReference type="Proteomes" id="UP000001306">
    <property type="component" value="Chromosome"/>
</dbReference>
<dbReference type="PROSITE" id="PS50043">
    <property type="entry name" value="HTH_LUXR_2"/>
    <property type="match status" value="1"/>
</dbReference>
<dbReference type="Pfam" id="PF00072">
    <property type="entry name" value="Response_reg"/>
    <property type="match status" value="1"/>
</dbReference>
<dbReference type="CDD" id="cd17535">
    <property type="entry name" value="REC_NarL-like"/>
    <property type="match status" value="1"/>
</dbReference>
<dbReference type="KEGG" id="lxx:Lxx22490"/>
<evidence type="ECO:0000256" key="4">
    <source>
        <dbReference type="ARBA" id="ARBA00023163"/>
    </source>
</evidence>
<evidence type="ECO:0000313" key="8">
    <source>
        <dbReference type="EMBL" id="AAT89920.1"/>
    </source>
</evidence>
<dbReference type="SMART" id="SM00421">
    <property type="entry name" value="HTH_LUXR"/>
    <property type="match status" value="1"/>
</dbReference>
<dbReference type="SUPFAM" id="SSF52172">
    <property type="entry name" value="CheY-like"/>
    <property type="match status" value="1"/>
</dbReference>
<keyword evidence="9" id="KW-1185">Reference proteome</keyword>
<evidence type="ECO:0000256" key="1">
    <source>
        <dbReference type="ARBA" id="ARBA00022553"/>
    </source>
</evidence>
<dbReference type="PROSITE" id="PS50110">
    <property type="entry name" value="RESPONSE_REGULATORY"/>
    <property type="match status" value="1"/>
</dbReference>
<dbReference type="Pfam" id="PF00196">
    <property type="entry name" value="GerE"/>
    <property type="match status" value="1"/>
</dbReference>
<dbReference type="AlphaFoldDB" id="Q6ACH3"/>
<name>Q6ACH3_LEIXX</name>
<keyword evidence="2" id="KW-0805">Transcription regulation</keyword>
<dbReference type="PRINTS" id="PR00038">
    <property type="entry name" value="HTHLUXR"/>
</dbReference>
<evidence type="ECO:0000313" key="9">
    <source>
        <dbReference type="Proteomes" id="UP000001306"/>
    </source>
</evidence>
<dbReference type="InterPro" id="IPR000792">
    <property type="entry name" value="Tscrpt_reg_LuxR_C"/>
</dbReference>
<dbReference type="InterPro" id="IPR016032">
    <property type="entry name" value="Sig_transdc_resp-reg_C-effctor"/>
</dbReference>
<accession>Q6ACH3</accession>
<keyword evidence="4" id="KW-0804">Transcription</keyword>
<dbReference type="GO" id="GO:0003677">
    <property type="term" value="F:DNA binding"/>
    <property type="evidence" value="ECO:0007669"/>
    <property type="project" value="UniProtKB-KW"/>
</dbReference>
<dbReference type="HOGENOM" id="CLU_000445_90_10_11"/>
<dbReference type="GO" id="GO:0000160">
    <property type="term" value="P:phosphorelay signal transduction system"/>
    <property type="evidence" value="ECO:0007669"/>
    <property type="project" value="InterPro"/>
</dbReference>
<gene>
    <name evidence="8" type="ordered locus">Lxx22490</name>
</gene>
<dbReference type="PANTHER" id="PTHR43214:SF24">
    <property type="entry name" value="TRANSCRIPTIONAL REGULATORY PROTEIN NARL-RELATED"/>
    <property type="match status" value="1"/>
</dbReference>
<dbReference type="InterPro" id="IPR039420">
    <property type="entry name" value="WalR-like"/>
</dbReference>
<evidence type="ECO:0000259" key="7">
    <source>
        <dbReference type="PROSITE" id="PS50110"/>
    </source>
</evidence>
<feature type="modified residue" description="4-aspartylphosphate" evidence="5">
    <location>
        <position position="65"/>
    </location>
</feature>
<sequence>MVSAQGGVLATMIAVFLVDDHEIVRRGLADLIATRHDMEVVGEAGTVRSAIERIRACRPDVAVLDLRLPDGSGIDLCRQVRSELGTACLILTAFDDDDAVLAAVLAGAAGYLLKSTTGSGLLESIIAVGQGKVLLSPEAARRTSARLGDPADDPRWTSLGLRERQVLACIADGLTNRQIGERLGLAEKTIKNYVSSLLLKLGLSSRTQAALFRRDHGE</sequence>
<dbReference type="SUPFAM" id="SSF46894">
    <property type="entry name" value="C-terminal effector domain of the bipartite response regulators"/>
    <property type="match status" value="1"/>
</dbReference>
<keyword evidence="3" id="KW-0238">DNA-binding</keyword>
<dbReference type="GO" id="GO:0006355">
    <property type="term" value="P:regulation of DNA-templated transcription"/>
    <property type="evidence" value="ECO:0007669"/>
    <property type="project" value="InterPro"/>
</dbReference>
<dbReference type="InterPro" id="IPR058245">
    <property type="entry name" value="NreC/VraR/RcsB-like_REC"/>
</dbReference>
<keyword evidence="1 5" id="KW-0597">Phosphoprotein</keyword>
<evidence type="ECO:0000256" key="3">
    <source>
        <dbReference type="ARBA" id="ARBA00023125"/>
    </source>
</evidence>
<dbReference type="eggNOG" id="COG2197">
    <property type="taxonomic scope" value="Bacteria"/>
</dbReference>
<evidence type="ECO:0000256" key="2">
    <source>
        <dbReference type="ARBA" id="ARBA00023015"/>
    </source>
</evidence>
<dbReference type="PANTHER" id="PTHR43214">
    <property type="entry name" value="TWO-COMPONENT RESPONSE REGULATOR"/>
    <property type="match status" value="1"/>
</dbReference>
<protein>
    <submittedName>
        <fullName evidence="8">Two-component system, regulatory protein</fullName>
    </submittedName>
</protein>
<feature type="domain" description="Response regulatory" evidence="7">
    <location>
        <begin position="14"/>
        <end position="129"/>
    </location>
</feature>